<evidence type="ECO:0000256" key="5">
    <source>
        <dbReference type="ARBA" id="ARBA00023125"/>
    </source>
</evidence>
<comment type="similarity">
    <text evidence="2">Belongs to the CENP-X/MHF2 family.</text>
</comment>
<dbReference type="InterPro" id="IPR009072">
    <property type="entry name" value="Histone-fold"/>
</dbReference>
<dbReference type="Gene3D" id="6.10.130.30">
    <property type="match status" value="1"/>
</dbReference>
<dbReference type="GO" id="GO:0006281">
    <property type="term" value="P:DNA repair"/>
    <property type="evidence" value="ECO:0007669"/>
    <property type="project" value="UniProtKB-KW"/>
</dbReference>
<evidence type="ECO:0000313" key="10">
    <source>
        <dbReference type="EMBL" id="CAF1571655.1"/>
    </source>
</evidence>
<sequence length="98" mass="11253">MASNSVNNYGDNDNDDQISNKNNEYLKTELVSKLLKHFLPDDKSSRLATDTVKLFTELLFLFITETIERSITQAKNDGSQTVNIEHIEKIFVQLLLDF</sequence>
<comment type="subcellular location">
    <subcellularLocation>
        <location evidence="1">Nucleus</location>
    </subcellularLocation>
</comment>
<dbReference type="PANTHER" id="PTHR28680">
    <property type="entry name" value="CENTROMERE PROTEIN X"/>
    <property type="match status" value="1"/>
</dbReference>
<dbReference type="Proteomes" id="UP000682733">
    <property type="component" value="Unassembled WGS sequence"/>
</dbReference>
<evidence type="ECO:0000256" key="8">
    <source>
        <dbReference type="ARBA" id="ARBA00047146"/>
    </source>
</evidence>
<dbReference type="PANTHER" id="PTHR28680:SF1">
    <property type="entry name" value="CENTROMERE PROTEIN X"/>
    <property type="match status" value="1"/>
</dbReference>
<feature type="region of interest" description="Disordered" evidence="9">
    <location>
        <begin position="1"/>
        <end position="21"/>
    </location>
</feature>
<organism evidence="11 12">
    <name type="scientific">Didymodactylos carnosus</name>
    <dbReference type="NCBI Taxonomy" id="1234261"/>
    <lineage>
        <taxon>Eukaryota</taxon>
        <taxon>Metazoa</taxon>
        <taxon>Spiralia</taxon>
        <taxon>Gnathifera</taxon>
        <taxon>Rotifera</taxon>
        <taxon>Eurotatoria</taxon>
        <taxon>Bdelloidea</taxon>
        <taxon>Philodinida</taxon>
        <taxon>Philodinidae</taxon>
        <taxon>Didymodactylos</taxon>
    </lineage>
</organism>
<dbReference type="GO" id="GO:0003677">
    <property type="term" value="F:DNA binding"/>
    <property type="evidence" value="ECO:0007669"/>
    <property type="project" value="UniProtKB-KW"/>
</dbReference>
<comment type="caution">
    <text evidence="11">The sequence shown here is derived from an EMBL/GenBank/DDBJ whole genome shotgun (WGS) entry which is preliminary data.</text>
</comment>
<evidence type="ECO:0000256" key="2">
    <source>
        <dbReference type="ARBA" id="ARBA00009359"/>
    </source>
</evidence>
<dbReference type="EMBL" id="CAJOBA010066737">
    <property type="protein sequence ID" value="CAF4366662.1"/>
    <property type="molecule type" value="Genomic_DNA"/>
</dbReference>
<gene>
    <name evidence="10" type="ORF">OVA965_LOCUS40398</name>
    <name evidence="11" type="ORF">TMI583_LOCUS41834</name>
</gene>
<proteinExistence type="inferred from homology"/>
<dbReference type="CDD" id="cd22921">
    <property type="entry name" value="HFD_CENP-X"/>
    <property type="match status" value="1"/>
</dbReference>
<dbReference type="InterPro" id="IPR018552">
    <property type="entry name" value="CENP-X"/>
</dbReference>
<evidence type="ECO:0000256" key="4">
    <source>
        <dbReference type="ARBA" id="ARBA00022763"/>
    </source>
</evidence>
<accession>A0A8S2V3Z2</accession>
<keyword evidence="4" id="KW-0227">DNA damage</keyword>
<dbReference type="Pfam" id="PF09415">
    <property type="entry name" value="CENP-X"/>
    <property type="match status" value="1"/>
</dbReference>
<dbReference type="SUPFAM" id="SSF47113">
    <property type="entry name" value="Histone-fold"/>
    <property type="match status" value="1"/>
</dbReference>
<evidence type="ECO:0000256" key="6">
    <source>
        <dbReference type="ARBA" id="ARBA00023204"/>
    </source>
</evidence>
<dbReference type="GO" id="GO:0051382">
    <property type="term" value="P:kinetochore assembly"/>
    <property type="evidence" value="ECO:0007669"/>
    <property type="project" value="InterPro"/>
</dbReference>
<evidence type="ECO:0000256" key="3">
    <source>
        <dbReference type="ARBA" id="ARBA00016388"/>
    </source>
</evidence>
<evidence type="ECO:0000256" key="7">
    <source>
        <dbReference type="ARBA" id="ARBA00023242"/>
    </source>
</evidence>
<comment type="subunit">
    <text evidence="8">Heterodimer with CENPX, sometimes called MHF; this interaction stabilizes both partners. MHF heterodimers can assemble to form tetrameric structures. MHF also coassemble with CENPT-CENPW heterodimers at centromeres to form the tetrameric CENP-T-W-S-X complex. Forms a discrete complex with FANCM and CENPX, called FANCM-MHF; this interaction, probably mediated by direct binding between CENPS and FANCM, leads to synergistic activation of double-stranded DNA binding and strongly stimulates FANCM-mediated DNA remodeling. Recruited by FANCM to the Fanconi anemia (FA) core complex, which consists of CENPS, CENPX, FANCA, FANCB, FANCC, FANCE, FANCF, FANCG, FANCL, FANCM, FAAP24 and FAAP100. The FA core complex associates with Bloom syndrome (BLM) complex, which consists of at least BLM, DNA topoisomerase 3-alpha (TOP3A), RMI1/BLAP75, RPA1/RPA70 and RPA2/RPA32. The super complex between FA and BLM is called BRAFT.</text>
</comment>
<protein>
    <recommendedName>
        <fullName evidence="3">Centromere protein X</fullName>
    </recommendedName>
</protein>
<dbReference type="EMBL" id="CAJNOK010043907">
    <property type="protein sequence ID" value="CAF1571655.1"/>
    <property type="molecule type" value="Genomic_DNA"/>
</dbReference>
<reference evidence="11" key="1">
    <citation type="submission" date="2021-02" db="EMBL/GenBank/DDBJ databases">
        <authorList>
            <person name="Nowell W R."/>
        </authorList>
    </citation>
    <scope>NUCLEOTIDE SEQUENCE</scope>
</reference>
<evidence type="ECO:0000313" key="12">
    <source>
        <dbReference type="Proteomes" id="UP000682733"/>
    </source>
</evidence>
<evidence type="ECO:0000256" key="9">
    <source>
        <dbReference type="SAM" id="MobiDB-lite"/>
    </source>
</evidence>
<keyword evidence="5" id="KW-0238">DNA-binding</keyword>
<dbReference type="GO" id="GO:0046982">
    <property type="term" value="F:protein heterodimerization activity"/>
    <property type="evidence" value="ECO:0007669"/>
    <property type="project" value="InterPro"/>
</dbReference>
<keyword evidence="6" id="KW-0234">DNA repair</keyword>
<evidence type="ECO:0000313" key="11">
    <source>
        <dbReference type="EMBL" id="CAF4366662.1"/>
    </source>
</evidence>
<dbReference type="GO" id="GO:0071821">
    <property type="term" value="C:FANCM-MHF complex"/>
    <property type="evidence" value="ECO:0007669"/>
    <property type="project" value="TreeGrafter"/>
</dbReference>
<evidence type="ECO:0000256" key="1">
    <source>
        <dbReference type="ARBA" id="ARBA00004123"/>
    </source>
</evidence>
<dbReference type="GO" id="GO:0000712">
    <property type="term" value="P:resolution of meiotic recombination intermediates"/>
    <property type="evidence" value="ECO:0007669"/>
    <property type="project" value="TreeGrafter"/>
</dbReference>
<keyword evidence="7" id="KW-0539">Nucleus</keyword>
<name>A0A8S2V3Z2_9BILA</name>
<dbReference type="AlphaFoldDB" id="A0A8S2V3Z2"/>
<dbReference type="Proteomes" id="UP000677228">
    <property type="component" value="Unassembled WGS sequence"/>
</dbReference>
<dbReference type="GO" id="GO:0031297">
    <property type="term" value="P:replication fork processing"/>
    <property type="evidence" value="ECO:0007669"/>
    <property type="project" value="TreeGrafter"/>
</dbReference>